<dbReference type="Gramene" id="KCW69093">
    <property type="protein sequence ID" value="KCW69093"/>
    <property type="gene ID" value="EUGRSUZ_F02639"/>
</dbReference>
<evidence type="ECO:0000313" key="1">
    <source>
        <dbReference type="EMBL" id="KCW69093.1"/>
    </source>
</evidence>
<dbReference type="AlphaFoldDB" id="A0A059BS48"/>
<gene>
    <name evidence="1" type="ORF">EUGRSUZ_F02639</name>
</gene>
<dbReference type="InParanoid" id="A0A059BS48"/>
<reference evidence="1" key="1">
    <citation type="submission" date="2013-07" db="EMBL/GenBank/DDBJ databases">
        <title>The genome of Eucalyptus grandis.</title>
        <authorList>
            <person name="Schmutz J."/>
            <person name="Hayes R."/>
            <person name="Myburg A."/>
            <person name="Tuskan G."/>
            <person name="Grattapaglia D."/>
            <person name="Rokhsar D.S."/>
        </authorList>
    </citation>
    <scope>NUCLEOTIDE SEQUENCE</scope>
    <source>
        <tissue evidence="1">Leaf extractions</tissue>
    </source>
</reference>
<sequence length="68" mass="7759">MFVALYAYLSRALIGLLLRILSCRIPYVTASGCMRLFVLPNGSFIRILWGVLINSKHVLYFLQNNILV</sequence>
<proteinExistence type="predicted"/>
<name>A0A059BS48_EUCGR</name>
<protein>
    <submittedName>
        <fullName evidence="1">Uncharacterized protein</fullName>
    </submittedName>
</protein>
<organism evidence="1">
    <name type="scientific">Eucalyptus grandis</name>
    <name type="common">Flooded gum</name>
    <dbReference type="NCBI Taxonomy" id="71139"/>
    <lineage>
        <taxon>Eukaryota</taxon>
        <taxon>Viridiplantae</taxon>
        <taxon>Streptophyta</taxon>
        <taxon>Embryophyta</taxon>
        <taxon>Tracheophyta</taxon>
        <taxon>Spermatophyta</taxon>
        <taxon>Magnoliopsida</taxon>
        <taxon>eudicotyledons</taxon>
        <taxon>Gunneridae</taxon>
        <taxon>Pentapetalae</taxon>
        <taxon>rosids</taxon>
        <taxon>malvids</taxon>
        <taxon>Myrtales</taxon>
        <taxon>Myrtaceae</taxon>
        <taxon>Myrtoideae</taxon>
        <taxon>Eucalypteae</taxon>
        <taxon>Eucalyptus</taxon>
    </lineage>
</organism>
<dbReference type="EMBL" id="KK198758">
    <property type="protein sequence ID" value="KCW69093.1"/>
    <property type="molecule type" value="Genomic_DNA"/>
</dbReference>
<accession>A0A059BS48</accession>